<reference evidence="1 2" key="1">
    <citation type="submission" date="2019-05" db="EMBL/GenBank/DDBJ databases">
        <title>Emergence of the Ug99 lineage of the wheat stem rust pathogen through somatic hybridization.</title>
        <authorList>
            <person name="Li F."/>
            <person name="Upadhyaya N.M."/>
            <person name="Sperschneider J."/>
            <person name="Matny O."/>
            <person name="Nguyen-Phuc H."/>
            <person name="Mago R."/>
            <person name="Raley C."/>
            <person name="Miller M.E."/>
            <person name="Silverstein K.A.T."/>
            <person name="Henningsen E."/>
            <person name="Hirsch C.D."/>
            <person name="Visser B."/>
            <person name="Pretorius Z.A."/>
            <person name="Steffenson B.J."/>
            <person name="Schwessinger B."/>
            <person name="Dodds P.N."/>
            <person name="Figueroa M."/>
        </authorList>
    </citation>
    <scope>NUCLEOTIDE SEQUENCE [LARGE SCALE GENOMIC DNA]</scope>
    <source>
        <strain evidence="1 2">Ug99</strain>
    </source>
</reference>
<dbReference type="AlphaFoldDB" id="A0A5B0NKX9"/>
<gene>
    <name evidence="1" type="ORF">PGTUg99_030116</name>
</gene>
<dbReference type="Proteomes" id="UP000325313">
    <property type="component" value="Unassembled WGS sequence"/>
</dbReference>
<organism evidence="1 2">
    <name type="scientific">Puccinia graminis f. sp. tritici</name>
    <dbReference type="NCBI Taxonomy" id="56615"/>
    <lineage>
        <taxon>Eukaryota</taxon>
        <taxon>Fungi</taxon>
        <taxon>Dikarya</taxon>
        <taxon>Basidiomycota</taxon>
        <taxon>Pucciniomycotina</taxon>
        <taxon>Pucciniomycetes</taxon>
        <taxon>Pucciniales</taxon>
        <taxon>Pucciniaceae</taxon>
        <taxon>Puccinia</taxon>
    </lineage>
</organism>
<sequence length="139" mass="14792">MVQRALSAPKIKTPGSPGIVKTLGFGTPKTLGPITKIVQVPHSAHAPRAPALPLLLPPPLGHIHPLDPKSHPRRAHHTRLTLHSSVITFSRLKHFILAWLERCGHLHPSLLGLNASSSLGASSLPGSNTADIQKSRSGE</sequence>
<evidence type="ECO:0000313" key="1">
    <source>
        <dbReference type="EMBL" id="KAA1089921.1"/>
    </source>
</evidence>
<comment type="caution">
    <text evidence="1">The sequence shown here is derived from an EMBL/GenBank/DDBJ whole genome shotgun (WGS) entry which is preliminary data.</text>
</comment>
<accession>A0A5B0NKX9</accession>
<proteinExistence type="predicted"/>
<name>A0A5B0NKX9_PUCGR</name>
<protein>
    <submittedName>
        <fullName evidence="1">Uncharacterized protein</fullName>
    </submittedName>
</protein>
<evidence type="ECO:0000313" key="2">
    <source>
        <dbReference type="Proteomes" id="UP000325313"/>
    </source>
</evidence>
<dbReference type="EMBL" id="VDEP01000404">
    <property type="protein sequence ID" value="KAA1089921.1"/>
    <property type="molecule type" value="Genomic_DNA"/>
</dbReference>